<dbReference type="PANTHER" id="PTHR24393:SF15">
    <property type="entry name" value="IP01243P-RELATED"/>
    <property type="match status" value="1"/>
</dbReference>
<dbReference type="GO" id="GO:0001228">
    <property type="term" value="F:DNA-binding transcription activator activity, RNA polymerase II-specific"/>
    <property type="evidence" value="ECO:0007669"/>
    <property type="project" value="TreeGrafter"/>
</dbReference>
<feature type="domain" description="C2H2-type" evidence="13">
    <location>
        <begin position="293"/>
        <end position="320"/>
    </location>
</feature>
<organism evidence="14 15">
    <name type="scientific">Galleria mellonella</name>
    <name type="common">Greater wax moth</name>
    <dbReference type="NCBI Taxonomy" id="7137"/>
    <lineage>
        <taxon>Eukaryota</taxon>
        <taxon>Metazoa</taxon>
        <taxon>Ecdysozoa</taxon>
        <taxon>Arthropoda</taxon>
        <taxon>Hexapoda</taxon>
        <taxon>Insecta</taxon>
        <taxon>Pterygota</taxon>
        <taxon>Neoptera</taxon>
        <taxon>Endopterygota</taxon>
        <taxon>Lepidoptera</taxon>
        <taxon>Glossata</taxon>
        <taxon>Ditrysia</taxon>
        <taxon>Pyraloidea</taxon>
        <taxon>Pyralidae</taxon>
        <taxon>Galleriinae</taxon>
        <taxon>Galleria</taxon>
    </lineage>
</organism>
<evidence type="ECO:0000256" key="8">
    <source>
        <dbReference type="ARBA" id="ARBA00023125"/>
    </source>
</evidence>
<dbReference type="InParanoid" id="A0A6J1WPR5"/>
<keyword evidence="10" id="KW-0539">Nucleus</keyword>
<evidence type="ECO:0000256" key="12">
    <source>
        <dbReference type="SAM" id="MobiDB-lite"/>
    </source>
</evidence>
<dbReference type="Pfam" id="PF00096">
    <property type="entry name" value="zf-C2H2"/>
    <property type="match status" value="9"/>
</dbReference>
<evidence type="ECO:0000256" key="11">
    <source>
        <dbReference type="PROSITE-ProRule" id="PRU00042"/>
    </source>
</evidence>
<feature type="domain" description="C2H2-type" evidence="13">
    <location>
        <begin position="321"/>
        <end position="348"/>
    </location>
</feature>
<protein>
    <submittedName>
        <fullName evidence="15">Zinc finger protein OZF-like</fullName>
    </submittedName>
</protein>
<sequence>MSTETTNIIIQLESDNSQKAPEDDNNGTEITDIQPEFISIKTEVEEIPSIPEVRIKQEPQYYSEEPTSPPPAPTWHRPIKTEPAAQESRNEFIVSVKTEPVDPDCNYIVEPETVLVEHPIFEPNTSNFVYPVTLTSLPERYLKDNSEVKYMCLICNKNFASNANLQRHLPLHTRTKYTCHVCQKEFTKKLLLDKHVSVHSGEKLYDCNDCGKKFRTSSNLFQHKRIHAIHKEFVCEVCHRGFAVKSNLLKHQGKSRCKRPIDQPIVCHVCNKVFKREFLLKSHLRRHTTDKPFSCELCDMNFKYKSTLIRHIQLHNGLKPYACSICNKSFTHPGLIKPHMRIHTGEKPYECPVCNKLFAHKHNMQRHALRHNKVKHLTCDVCMKKFPKESRLKYHMKTHTNEKHFSCNVCPKKFSHKQNVLRHYTRKHPNATYECKETDASVALKVWDEVLKKKKMLAENS</sequence>
<keyword evidence="14" id="KW-1185">Reference proteome</keyword>
<feature type="domain" description="C2H2-type" evidence="13">
    <location>
        <begin position="150"/>
        <end position="177"/>
    </location>
</feature>
<accession>A0A6J1WPR5</accession>
<feature type="domain" description="C2H2-type" evidence="13">
    <location>
        <begin position="405"/>
        <end position="433"/>
    </location>
</feature>
<dbReference type="GO" id="GO:0000978">
    <property type="term" value="F:RNA polymerase II cis-regulatory region sequence-specific DNA binding"/>
    <property type="evidence" value="ECO:0007669"/>
    <property type="project" value="TreeGrafter"/>
</dbReference>
<keyword evidence="5 11" id="KW-0863">Zinc-finger</keyword>
<dbReference type="GeneID" id="113514199"/>
<gene>
    <name evidence="15" type="primary">LOC113514199</name>
</gene>
<feature type="compositionally biased region" description="Polar residues" evidence="12">
    <location>
        <begin position="1"/>
        <end position="19"/>
    </location>
</feature>
<feature type="region of interest" description="Disordered" evidence="12">
    <location>
        <begin position="1"/>
        <end position="34"/>
    </location>
</feature>
<dbReference type="Proteomes" id="UP001652740">
    <property type="component" value="Unplaced"/>
</dbReference>
<evidence type="ECO:0000313" key="15">
    <source>
        <dbReference type="RefSeq" id="XP_026754004.2"/>
    </source>
</evidence>
<keyword evidence="3" id="KW-0479">Metal-binding</keyword>
<feature type="region of interest" description="Disordered" evidence="12">
    <location>
        <begin position="49"/>
        <end position="76"/>
    </location>
</feature>
<feature type="domain" description="C2H2-type" evidence="13">
    <location>
        <begin position="177"/>
        <end position="204"/>
    </location>
</feature>
<dbReference type="InterPro" id="IPR036236">
    <property type="entry name" value="Znf_C2H2_sf"/>
</dbReference>
<dbReference type="PANTHER" id="PTHR24393">
    <property type="entry name" value="ZINC FINGER PROTEIN"/>
    <property type="match status" value="1"/>
</dbReference>
<reference evidence="15" key="1">
    <citation type="submission" date="2025-08" db="UniProtKB">
        <authorList>
            <consortium name="RefSeq"/>
        </authorList>
    </citation>
    <scope>IDENTIFICATION</scope>
    <source>
        <tissue evidence="15">Whole larvae</tissue>
    </source>
</reference>
<evidence type="ECO:0000256" key="2">
    <source>
        <dbReference type="ARBA" id="ARBA00006991"/>
    </source>
</evidence>
<name>A0A6J1WPR5_GALME</name>
<feature type="domain" description="C2H2-type" evidence="13">
    <location>
        <begin position="349"/>
        <end position="376"/>
    </location>
</feature>
<comment type="subcellular location">
    <subcellularLocation>
        <location evidence="1">Nucleus</location>
    </subcellularLocation>
</comment>
<feature type="domain" description="C2H2-type" evidence="13">
    <location>
        <begin position="233"/>
        <end position="260"/>
    </location>
</feature>
<dbReference type="PROSITE" id="PS50157">
    <property type="entry name" value="ZINC_FINGER_C2H2_2"/>
    <property type="match status" value="10"/>
</dbReference>
<evidence type="ECO:0000313" key="14">
    <source>
        <dbReference type="Proteomes" id="UP001652740"/>
    </source>
</evidence>
<keyword evidence="7" id="KW-0805">Transcription regulation</keyword>
<dbReference type="PROSITE" id="PS00028">
    <property type="entry name" value="ZINC_FINGER_C2H2_1"/>
    <property type="match status" value="9"/>
</dbReference>
<dbReference type="GO" id="GO:0005634">
    <property type="term" value="C:nucleus"/>
    <property type="evidence" value="ECO:0007669"/>
    <property type="project" value="UniProtKB-SubCell"/>
</dbReference>
<dbReference type="KEGG" id="gmw:113514199"/>
<keyword evidence="9" id="KW-0804">Transcription</keyword>
<evidence type="ECO:0000259" key="13">
    <source>
        <dbReference type="PROSITE" id="PS50157"/>
    </source>
</evidence>
<evidence type="ECO:0000256" key="6">
    <source>
        <dbReference type="ARBA" id="ARBA00022833"/>
    </source>
</evidence>
<evidence type="ECO:0000256" key="4">
    <source>
        <dbReference type="ARBA" id="ARBA00022737"/>
    </source>
</evidence>
<feature type="domain" description="C2H2-type" evidence="13">
    <location>
        <begin position="205"/>
        <end position="232"/>
    </location>
</feature>
<feature type="domain" description="C2H2-type" evidence="13">
    <location>
        <begin position="377"/>
        <end position="404"/>
    </location>
</feature>
<evidence type="ECO:0000256" key="10">
    <source>
        <dbReference type="ARBA" id="ARBA00023242"/>
    </source>
</evidence>
<keyword evidence="4" id="KW-0677">Repeat</keyword>
<comment type="similarity">
    <text evidence="2">Belongs to the krueppel C2H2-type zinc-finger protein family.</text>
</comment>
<dbReference type="GO" id="GO:0008270">
    <property type="term" value="F:zinc ion binding"/>
    <property type="evidence" value="ECO:0007669"/>
    <property type="project" value="UniProtKB-KW"/>
</dbReference>
<keyword evidence="8" id="KW-0238">DNA-binding</keyword>
<dbReference type="InterPro" id="IPR013087">
    <property type="entry name" value="Znf_C2H2_type"/>
</dbReference>
<dbReference type="SUPFAM" id="SSF57667">
    <property type="entry name" value="beta-beta-alpha zinc fingers"/>
    <property type="match status" value="5"/>
</dbReference>
<proteinExistence type="inferred from homology"/>
<dbReference type="Gene3D" id="3.30.160.60">
    <property type="entry name" value="Classic Zinc Finger"/>
    <property type="match status" value="10"/>
</dbReference>
<dbReference type="AlphaFoldDB" id="A0A6J1WPR5"/>
<keyword evidence="6" id="KW-0862">Zinc</keyword>
<evidence type="ECO:0000256" key="1">
    <source>
        <dbReference type="ARBA" id="ARBA00004123"/>
    </source>
</evidence>
<dbReference type="RefSeq" id="XP_026754004.2">
    <property type="nucleotide sequence ID" value="XM_026898203.3"/>
</dbReference>
<evidence type="ECO:0000256" key="3">
    <source>
        <dbReference type="ARBA" id="ARBA00022723"/>
    </source>
</evidence>
<evidence type="ECO:0000256" key="5">
    <source>
        <dbReference type="ARBA" id="ARBA00022771"/>
    </source>
</evidence>
<evidence type="ECO:0000256" key="7">
    <source>
        <dbReference type="ARBA" id="ARBA00023015"/>
    </source>
</evidence>
<feature type="domain" description="C2H2-type" evidence="13">
    <location>
        <begin position="265"/>
        <end position="292"/>
    </location>
</feature>
<dbReference type="GO" id="GO:0005694">
    <property type="term" value="C:chromosome"/>
    <property type="evidence" value="ECO:0007669"/>
    <property type="project" value="UniProtKB-ARBA"/>
</dbReference>
<evidence type="ECO:0000256" key="9">
    <source>
        <dbReference type="ARBA" id="ARBA00023163"/>
    </source>
</evidence>
<dbReference type="SMART" id="SM00355">
    <property type="entry name" value="ZnF_C2H2"/>
    <property type="match status" value="10"/>
</dbReference>